<evidence type="ECO:0000256" key="3">
    <source>
        <dbReference type="ARBA" id="ARBA00022801"/>
    </source>
</evidence>
<comment type="catalytic activity">
    <reaction evidence="4">
        <text>O-phospho-L-tyrosyl-[protein] + H2O = L-tyrosyl-[protein] + phosphate</text>
        <dbReference type="Rhea" id="RHEA:10684"/>
        <dbReference type="Rhea" id="RHEA-COMP:10136"/>
        <dbReference type="Rhea" id="RHEA-COMP:20101"/>
        <dbReference type="ChEBI" id="CHEBI:15377"/>
        <dbReference type="ChEBI" id="CHEBI:43474"/>
        <dbReference type="ChEBI" id="CHEBI:46858"/>
        <dbReference type="ChEBI" id="CHEBI:61978"/>
        <dbReference type="EC" id="3.1.3.48"/>
    </reaction>
</comment>
<dbReference type="EC" id="3.1.3.48" evidence="2"/>
<dbReference type="Proteomes" id="UP000306402">
    <property type="component" value="Unassembled WGS sequence"/>
</dbReference>
<dbReference type="PIRSF" id="PIRSF016557">
    <property type="entry name" value="Caps_synth_CpsB"/>
    <property type="match status" value="1"/>
</dbReference>
<dbReference type="SUPFAM" id="SSF89550">
    <property type="entry name" value="PHP domain-like"/>
    <property type="match status" value="1"/>
</dbReference>
<dbReference type="Pfam" id="PF19567">
    <property type="entry name" value="CpsB_CapC"/>
    <property type="match status" value="1"/>
</dbReference>
<name>A0A5R9L1F7_9BACT</name>
<evidence type="ECO:0000256" key="1">
    <source>
        <dbReference type="ARBA" id="ARBA00005750"/>
    </source>
</evidence>
<dbReference type="PANTHER" id="PTHR39181">
    <property type="entry name" value="TYROSINE-PROTEIN PHOSPHATASE YWQE"/>
    <property type="match status" value="1"/>
</dbReference>
<evidence type="ECO:0000313" key="6">
    <source>
        <dbReference type="Proteomes" id="UP000306402"/>
    </source>
</evidence>
<evidence type="ECO:0000313" key="5">
    <source>
        <dbReference type="EMBL" id="TLV02394.1"/>
    </source>
</evidence>
<dbReference type="GO" id="GO:0030145">
    <property type="term" value="F:manganese ion binding"/>
    <property type="evidence" value="ECO:0007669"/>
    <property type="project" value="InterPro"/>
</dbReference>
<evidence type="ECO:0000256" key="4">
    <source>
        <dbReference type="ARBA" id="ARBA00051722"/>
    </source>
</evidence>
<protein>
    <recommendedName>
        <fullName evidence="2">protein-tyrosine-phosphatase</fullName>
        <ecNumber evidence="2">3.1.3.48</ecNumber>
    </recommendedName>
</protein>
<comment type="caution">
    <text evidence="5">The sequence shown here is derived from an EMBL/GenBank/DDBJ whole genome shotgun (WGS) entry which is preliminary data.</text>
</comment>
<dbReference type="GO" id="GO:0004725">
    <property type="term" value="F:protein tyrosine phosphatase activity"/>
    <property type="evidence" value="ECO:0007669"/>
    <property type="project" value="UniProtKB-EC"/>
</dbReference>
<dbReference type="InterPro" id="IPR016667">
    <property type="entry name" value="Caps_polysacc_synth_CpsB/CapC"/>
</dbReference>
<reference evidence="5 6" key="1">
    <citation type="submission" date="2019-05" db="EMBL/GenBank/DDBJ databases">
        <authorList>
            <person name="Qu J.-H."/>
        </authorList>
    </citation>
    <scope>NUCLEOTIDE SEQUENCE [LARGE SCALE GENOMIC DNA]</scope>
    <source>
        <strain evidence="5 6">T17</strain>
    </source>
</reference>
<organism evidence="5 6">
    <name type="scientific">Dyadobacter luticola</name>
    <dbReference type="NCBI Taxonomy" id="1979387"/>
    <lineage>
        <taxon>Bacteria</taxon>
        <taxon>Pseudomonadati</taxon>
        <taxon>Bacteroidota</taxon>
        <taxon>Cytophagia</taxon>
        <taxon>Cytophagales</taxon>
        <taxon>Spirosomataceae</taxon>
        <taxon>Dyadobacter</taxon>
    </lineage>
</organism>
<dbReference type="AlphaFoldDB" id="A0A5R9L1F7"/>
<dbReference type="RefSeq" id="WP_138363603.1">
    <property type="nucleotide sequence ID" value="NZ_VCEJ01000002.1"/>
</dbReference>
<proteinExistence type="inferred from homology"/>
<sequence length="246" mass="28235">MLNWLFDKKKDKKVSLDHIGIDIHSHLIPGIDDGVETVEESVAMITKMQALGYTNIVTTPHIIWDCYKNTPQIIRKGLEEVRQAISAAGLTVKIDAAAEYFIDEHFNELLSSGQEFLTLPGKRLLVELPYSTPLMNTSETLFSIIQKGYQPVLAHPERYTYFYNDPNVYKKLVDQGCELQVNILSLSGYYGENITKMAEWLLTNNLITFLGTDAHKIQHLEMIQKSNRNNWIMKYPFQNKKLIDIP</sequence>
<keyword evidence="6" id="KW-1185">Reference proteome</keyword>
<dbReference type="OrthoDB" id="9788539at2"/>
<accession>A0A5R9L1F7</accession>
<gene>
    <name evidence="5" type="ORF">FEN17_01790</name>
</gene>
<comment type="similarity">
    <text evidence="1">Belongs to the metallo-dependent hydrolases superfamily. CpsB/CapC family.</text>
</comment>
<dbReference type="PANTHER" id="PTHR39181:SF1">
    <property type="entry name" value="TYROSINE-PROTEIN PHOSPHATASE YWQE"/>
    <property type="match status" value="1"/>
</dbReference>
<evidence type="ECO:0000256" key="2">
    <source>
        <dbReference type="ARBA" id="ARBA00013064"/>
    </source>
</evidence>
<dbReference type="EMBL" id="VCEJ01000002">
    <property type="protein sequence ID" value="TLV02394.1"/>
    <property type="molecule type" value="Genomic_DNA"/>
</dbReference>
<dbReference type="InterPro" id="IPR016195">
    <property type="entry name" value="Pol/histidinol_Pase-like"/>
</dbReference>
<dbReference type="Gene3D" id="3.20.20.140">
    <property type="entry name" value="Metal-dependent hydrolases"/>
    <property type="match status" value="1"/>
</dbReference>
<keyword evidence="3" id="KW-0378">Hydrolase</keyword>